<gene>
    <name evidence="1" type="ORF">SPARVUS_LOCUS6800871</name>
</gene>
<sequence>MPRDCPSF</sequence>
<evidence type="ECO:0000313" key="1">
    <source>
        <dbReference type="EMBL" id="CAI9568746.1"/>
    </source>
</evidence>
<dbReference type="Proteomes" id="UP001162483">
    <property type="component" value="Unassembled WGS sequence"/>
</dbReference>
<dbReference type="EMBL" id="CATNWA010014188">
    <property type="protein sequence ID" value="CAI9568746.1"/>
    <property type="molecule type" value="Genomic_DNA"/>
</dbReference>
<accession>A0ABN9DAZ9</accession>
<comment type="caution">
    <text evidence="1">The sequence shown here is derived from an EMBL/GenBank/DDBJ whole genome shotgun (WGS) entry which is preliminary data.</text>
</comment>
<organism evidence="1 2">
    <name type="scientific">Staurois parvus</name>
    <dbReference type="NCBI Taxonomy" id="386267"/>
    <lineage>
        <taxon>Eukaryota</taxon>
        <taxon>Metazoa</taxon>
        <taxon>Chordata</taxon>
        <taxon>Craniata</taxon>
        <taxon>Vertebrata</taxon>
        <taxon>Euteleostomi</taxon>
        <taxon>Amphibia</taxon>
        <taxon>Batrachia</taxon>
        <taxon>Anura</taxon>
        <taxon>Neobatrachia</taxon>
        <taxon>Ranoidea</taxon>
        <taxon>Ranidae</taxon>
        <taxon>Staurois</taxon>
    </lineage>
</organism>
<proteinExistence type="predicted"/>
<keyword evidence="2" id="KW-1185">Reference proteome</keyword>
<name>A0ABN9DAZ9_9NEOB</name>
<evidence type="ECO:0000313" key="2">
    <source>
        <dbReference type="Proteomes" id="UP001162483"/>
    </source>
</evidence>
<protein>
    <submittedName>
        <fullName evidence="1">Uncharacterized protein</fullName>
    </submittedName>
</protein>
<reference evidence="1" key="1">
    <citation type="submission" date="2023-05" db="EMBL/GenBank/DDBJ databases">
        <authorList>
            <person name="Stuckert A."/>
        </authorList>
    </citation>
    <scope>NUCLEOTIDE SEQUENCE</scope>
</reference>